<dbReference type="GO" id="GO:0005634">
    <property type="term" value="C:nucleus"/>
    <property type="evidence" value="ECO:0007669"/>
    <property type="project" value="UniProtKB-ARBA"/>
</dbReference>
<dbReference type="GO" id="GO:0000981">
    <property type="term" value="F:DNA-binding transcription factor activity, RNA polymerase II-specific"/>
    <property type="evidence" value="ECO:0007669"/>
    <property type="project" value="TreeGrafter"/>
</dbReference>
<dbReference type="Pfam" id="PF00096">
    <property type="entry name" value="zf-C2H2"/>
    <property type="match status" value="2"/>
</dbReference>
<dbReference type="GO" id="GO:0000978">
    <property type="term" value="F:RNA polymerase II cis-regulatory region sequence-specific DNA binding"/>
    <property type="evidence" value="ECO:0007669"/>
    <property type="project" value="TreeGrafter"/>
</dbReference>
<keyword evidence="8" id="KW-1185">Reference proteome</keyword>
<name>A0A1R2BTD1_9CILI</name>
<protein>
    <recommendedName>
        <fullName evidence="6">C2H2-type domain-containing protein</fullName>
    </recommendedName>
</protein>
<dbReference type="FunFam" id="3.30.160.60:FF:000624">
    <property type="entry name" value="zinc finger protein 697"/>
    <property type="match status" value="1"/>
</dbReference>
<dbReference type="InterPro" id="IPR050329">
    <property type="entry name" value="GLI_C2H2-zinc-finger"/>
</dbReference>
<evidence type="ECO:0000256" key="2">
    <source>
        <dbReference type="ARBA" id="ARBA00022737"/>
    </source>
</evidence>
<dbReference type="InterPro" id="IPR013087">
    <property type="entry name" value="Znf_C2H2_type"/>
</dbReference>
<evidence type="ECO:0000256" key="3">
    <source>
        <dbReference type="ARBA" id="ARBA00022771"/>
    </source>
</evidence>
<proteinExistence type="predicted"/>
<evidence type="ECO:0000313" key="8">
    <source>
        <dbReference type="Proteomes" id="UP000187209"/>
    </source>
</evidence>
<dbReference type="GO" id="GO:0045944">
    <property type="term" value="P:positive regulation of transcription by RNA polymerase II"/>
    <property type="evidence" value="ECO:0007669"/>
    <property type="project" value="UniProtKB-ARBA"/>
</dbReference>
<dbReference type="SMART" id="SM00355">
    <property type="entry name" value="ZnF_C2H2"/>
    <property type="match status" value="3"/>
</dbReference>
<accession>A0A1R2BTD1</accession>
<keyword evidence="2" id="KW-0677">Repeat</keyword>
<keyword evidence="4" id="KW-0862">Zinc</keyword>
<dbReference type="Proteomes" id="UP000187209">
    <property type="component" value="Unassembled WGS sequence"/>
</dbReference>
<feature type="domain" description="C2H2-type" evidence="6">
    <location>
        <begin position="71"/>
        <end position="98"/>
    </location>
</feature>
<dbReference type="PROSITE" id="PS50157">
    <property type="entry name" value="ZINC_FINGER_C2H2_2"/>
    <property type="match status" value="3"/>
</dbReference>
<evidence type="ECO:0000256" key="1">
    <source>
        <dbReference type="ARBA" id="ARBA00022723"/>
    </source>
</evidence>
<feature type="domain" description="C2H2-type" evidence="6">
    <location>
        <begin position="12"/>
        <end position="42"/>
    </location>
</feature>
<organism evidence="7 8">
    <name type="scientific">Stentor coeruleus</name>
    <dbReference type="NCBI Taxonomy" id="5963"/>
    <lineage>
        <taxon>Eukaryota</taxon>
        <taxon>Sar</taxon>
        <taxon>Alveolata</taxon>
        <taxon>Ciliophora</taxon>
        <taxon>Postciliodesmatophora</taxon>
        <taxon>Heterotrichea</taxon>
        <taxon>Heterotrichida</taxon>
        <taxon>Stentoridae</taxon>
        <taxon>Stentor</taxon>
    </lineage>
</organism>
<dbReference type="AlphaFoldDB" id="A0A1R2BTD1"/>
<evidence type="ECO:0000259" key="6">
    <source>
        <dbReference type="PROSITE" id="PS50157"/>
    </source>
</evidence>
<dbReference type="OrthoDB" id="372803at2759"/>
<dbReference type="PROSITE" id="PS00028">
    <property type="entry name" value="ZINC_FINGER_C2H2_1"/>
    <property type="match status" value="3"/>
</dbReference>
<evidence type="ECO:0000313" key="7">
    <source>
        <dbReference type="EMBL" id="OMJ80079.1"/>
    </source>
</evidence>
<dbReference type="GO" id="GO:0008270">
    <property type="term" value="F:zinc ion binding"/>
    <property type="evidence" value="ECO:0007669"/>
    <property type="project" value="UniProtKB-KW"/>
</dbReference>
<evidence type="ECO:0000256" key="4">
    <source>
        <dbReference type="ARBA" id="ARBA00022833"/>
    </source>
</evidence>
<keyword evidence="1" id="KW-0479">Metal-binding</keyword>
<dbReference type="PANTHER" id="PTHR19818">
    <property type="entry name" value="ZINC FINGER PROTEIN ZIC AND GLI"/>
    <property type="match status" value="1"/>
</dbReference>
<dbReference type="InterPro" id="IPR036236">
    <property type="entry name" value="Znf_C2H2_sf"/>
</dbReference>
<sequence length="100" mass="12085">MKVIEEFKVYRYCCMHFDCGKYYSSKMNLKRHCLVRHTNFSKFQCSICKKCLASKQNLEEHSYIHTGERPYKCEVCWETFRHLSSLSVHAKIHNQDPRLF</sequence>
<feature type="domain" description="C2H2-type" evidence="6">
    <location>
        <begin position="43"/>
        <end position="70"/>
    </location>
</feature>
<dbReference type="Gene3D" id="3.30.160.60">
    <property type="entry name" value="Classic Zinc Finger"/>
    <property type="match status" value="2"/>
</dbReference>
<dbReference type="EMBL" id="MPUH01000439">
    <property type="protein sequence ID" value="OMJ80079.1"/>
    <property type="molecule type" value="Genomic_DNA"/>
</dbReference>
<keyword evidence="3 5" id="KW-0863">Zinc-finger</keyword>
<comment type="caution">
    <text evidence="7">The sequence shown here is derived from an EMBL/GenBank/DDBJ whole genome shotgun (WGS) entry which is preliminary data.</text>
</comment>
<gene>
    <name evidence="7" type="ORF">SteCoe_19724</name>
</gene>
<dbReference type="PANTHER" id="PTHR19818:SF139">
    <property type="entry name" value="PAIR-RULE PROTEIN ODD-PAIRED"/>
    <property type="match status" value="1"/>
</dbReference>
<dbReference type="SUPFAM" id="SSF57667">
    <property type="entry name" value="beta-beta-alpha zinc fingers"/>
    <property type="match status" value="2"/>
</dbReference>
<evidence type="ECO:0000256" key="5">
    <source>
        <dbReference type="PROSITE-ProRule" id="PRU00042"/>
    </source>
</evidence>
<reference evidence="7 8" key="1">
    <citation type="submission" date="2016-11" db="EMBL/GenBank/DDBJ databases">
        <title>The macronuclear genome of Stentor coeruleus: a giant cell with tiny introns.</title>
        <authorList>
            <person name="Slabodnick M."/>
            <person name="Ruby J.G."/>
            <person name="Reiff S.B."/>
            <person name="Swart E.C."/>
            <person name="Gosai S."/>
            <person name="Prabakaran S."/>
            <person name="Witkowska E."/>
            <person name="Larue G.E."/>
            <person name="Fisher S."/>
            <person name="Freeman R.M."/>
            <person name="Gunawardena J."/>
            <person name="Chu W."/>
            <person name="Stover N.A."/>
            <person name="Gregory B.D."/>
            <person name="Nowacki M."/>
            <person name="Derisi J."/>
            <person name="Roy S.W."/>
            <person name="Marshall W.F."/>
            <person name="Sood P."/>
        </authorList>
    </citation>
    <scope>NUCLEOTIDE SEQUENCE [LARGE SCALE GENOMIC DNA]</scope>
    <source>
        <strain evidence="7">WM001</strain>
    </source>
</reference>